<dbReference type="Gene3D" id="3.40.50.1820">
    <property type="entry name" value="alpha/beta hydrolase"/>
    <property type="match status" value="2"/>
</dbReference>
<comment type="caution">
    <text evidence="1">The sequence shown here is derived from an EMBL/GenBank/DDBJ whole genome shotgun (WGS) entry which is preliminary data.</text>
</comment>
<evidence type="ECO:0000313" key="1">
    <source>
        <dbReference type="EMBL" id="GCE28621.1"/>
    </source>
</evidence>
<dbReference type="RefSeq" id="WP_126628818.1">
    <property type="nucleotide sequence ID" value="NZ_BIFT01000001.1"/>
</dbReference>
<dbReference type="EMBL" id="BIFT01000001">
    <property type="protein sequence ID" value="GCE28621.1"/>
    <property type="molecule type" value="Genomic_DNA"/>
</dbReference>
<dbReference type="AlphaFoldDB" id="A0A402BB17"/>
<dbReference type="OrthoDB" id="143359at2"/>
<dbReference type="InterPro" id="IPR029058">
    <property type="entry name" value="AB_hydrolase_fold"/>
</dbReference>
<keyword evidence="2" id="KW-1185">Reference proteome</keyword>
<organism evidence="1 2">
    <name type="scientific">Dictyobacter alpinus</name>
    <dbReference type="NCBI Taxonomy" id="2014873"/>
    <lineage>
        <taxon>Bacteria</taxon>
        <taxon>Bacillati</taxon>
        <taxon>Chloroflexota</taxon>
        <taxon>Ktedonobacteria</taxon>
        <taxon>Ktedonobacterales</taxon>
        <taxon>Dictyobacteraceae</taxon>
        <taxon>Dictyobacter</taxon>
    </lineage>
</organism>
<accession>A0A402BB17</accession>
<proteinExistence type="predicted"/>
<evidence type="ECO:0008006" key="3">
    <source>
        <dbReference type="Google" id="ProtNLM"/>
    </source>
</evidence>
<dbReference type="SUPFAM" id="SSF53474">
    <property type="entry name" value="alpha/beta-Hydrolases"/>
    <property type="match status" value="1"/>
</dbReference>
<reference evidence="2" key="1">
    <citation type="submission" date="2018-12" db="EMBL/GenBank/DDBJ databases">
        <title>Tengunoibacter tsumagoiensis gen. nov., sp. nov., Dictyobacter kobayashii sp. nov., D. alpinus sp. nov., and D. joshuensis sp. nov. and description of Dictyobacteraceae fam. nov. within the order Ktedonobacterales isolated from Tengu-no-mugimeshi.</title>
        <authorList>
            <person name="Wang C.M."/>
            <person name="Zheng Y."/>
            <person name="Sakai Y."/>
            <person name="Toyoda A."/>
            <person name="Minakuchi Y."/>
            <person name="Abe K."/>
            <person name="Yokota A."/>
            <person name="Yabe S."/>
        </authorList>
    </citation>
    <scope>NUCLEOTIDE SEQUENCE [LARGE SCALE GENOMIC DNA]</scope>
    <source>
        <strain evidence="2">Uno16</strain>
    </source>
</reference>
<dbReference type="Proteomes" id="UP000287171">
    <property type="component" value="Unassembled WGS sequence"/>
</dbReference>
<evidence type="ECO:0000313" key="2">
    <source>
        <dbReference type="Proteomes" id="UP000287171"/>
    </source>
</evidence>
<sequence length="389" mass="42717">MGRGRLKRRHMAARIVLLLLFLLGFCCTVFPWGRSVVRSAYILPALIAANQPSVLVANGEPIKHTQTTIPSQSGVVYLDVYAPDSPAPMVVRARSGVLVVAGVGDNRQVPQLVNLLEALARTGMVVMSMTTPTLMAYDVSVQDTDATVQAFKKLQSWPGMQGRRSGMISFSGGVPLTCFAAADPRIRDQVAYIAAFGGYFDTRTLIQTFGRRSITIDGKRESWQPIDVPIEVLTNMTTENFAASEQDTLRTALAPKAQPLSSGELATLSIGAQDVYHLLKGDTPAQVDSLMRSLPPDLQQLLDQLSPRRVIKDIRAPIFLLHDRNDPSLPVTETRAFDAELTRLQHRHEYVEFHIFDHVEVRSGLNVGQLIGDGTHLFSVLDDLLYAGS</sequence>
<gene>
    <name evidence="1" type="ORF">KDA_41050</name>
</gene>
<name>A0A402BB17_9CHLR</name>
<protein>
    <recommendedName>
        <fullName evidence="3">Alpha/beta hydrolase</fullName>
    </recommendedName>
</protein>